<evidence type="ECO:0000313" key="2">
    <source>
        <dbReference type="Proteomes" id="UP000235672"/>
    </source>
</evidence>
<protein>
    <submittedName>
        <fullName evidence="1">Uncharacterized protein</fullName>
    </submittedName>
</protein>
<organism evidence="1 2">
    <name type="scientific">Hyaloscypha hepaticicola</name>
    <dbReference type="NCBI Taxonomy" id="2082293"/>
    <lineage>
        <taxon>Eukaryota</taxon>
        <taxon>Fungi</taxon>
        <taxon>Dikarya</taxon>
        <taxon>Ascomycota</taxon>
        <taxon>Pezizomycotina</taxon>
        <taxon>Leotiomycetes</taxon>
        <taxon>Helotiales</taxon>
        <taxon>Hyaloscyphaceae</taxon>
        <taxon>Hyaloscypha</taxon>
    </lineage>
</organism>
<dbReference type="Proteomes" id="UP000235672">
    <property type="component" value="Unassembled WGS sequence"/>
</dbReference>
<dbReference type="AlphaFoldDB" id="A0A2J6PQ38"/>
<gene>
    <name evidence="1" type="ORF">NA56DRAFT_322421</name>
</gene>
<sequence length="81" mass="9907">MCFYDLNQWSCGDSKWGHFRQHCSREYRTGESCGLKLVMARYQMEEKCKCCQKMETKYRRIRKEQERINRWRKEGGRSASI</sequence>
<name>A0A2J6PQ38_9HELO</name>
<evidence type="ECO:0000313" key="1">
    <source>
        <dbReference type="EMBL" id="PMD16144.1"/>
    </source>
</evidence>
<reference evidence="1 2" key="1">
    <citation type="submission" date="2016-05" db="EMBL/GenBank/DDBJ databases">
        <title>A degradative enzymes factory behind the ericoid mycorrhizal symbiosis.</title>
        <authorList>
            <consortium name="DOE Joint Genome Institute"/>
            <person name="Martino E."/>
            <person name="Morin E."/>
            <person name="Grelet G."/>
            <person name="Kuo A."/>
            <person name="Kohler A."/>
            <person name="Daghino S."/>
            <person name="Barry K."/>
            <person name="Choi C."/>
            <person name="Cichocki N."/>
            <person name="Clum A."/>
            <person name="Copeland A."/>
            <person name="Hainaut M."/>
            <person name="Haridas S."/>
            <person name="Labutti K."/>
            <person name="Lindquist E."/>
            <person name="Lipzen A."/>
            <person name="Khouja H.-R."/>
            <person name="Murat C."/>
            <person name="Ohm R."/>
            <person name="Olson A."/>
            <person name="Spatafora J."/>
            <person name="Veneault-Fourrey C."/>
            <person name="Henrissat B."/>
            <person name="Grigoriev I."/>
            <person name="Martin F."/>
            <person name="Perotto S."/>
        </authorList>
    </citation>
    <scope>NUCLEOTIDE SEQUENCE [LARGE SCALE GENOMIC DNA]</scope>
    <source>
        <strain evidence="1 2">UAMH 7357</strain>
    </source>
</reference>
<keyword evidence="2" id="KW-1185">Reference proteome</keyword>
<dbReference type="OrthoDB" id="5015991at2759"/>
<accession>A0A2J6PQ38</accession>
<proteinExistence type="predicted"/>
<dbReference type="EMBL" id="KZ613508">
    <property type="protein sequence ID" value="PMD16144.1"/>
    <property type="molecule type" value="Genomic_DNA"/>
</dbReference>